<feature type="region of interest" description="Disordered" evidence="1">
    <location>
        <begin position="1"/>
        <end position="86"/>
    </location>
</feature>
<sequence>MAGGGEDERRKKKGLTLGSRRGRSGGRRHGVAQERKIERHDGGCVVREEGESHDGGGITISRKRGTAESTAHMAKASSGTRGSPAVVAHERELRWRRGLSNAGSDVSCERGGRRG</sequence>
<dbReference type="EMBL" id="SPHZ02000008">
    <property type="protein sequence ID" value="KAF0904106.1"/>
    <property type="molecule type" value="Genomic_DNA"/>
</dbReference>
<gene>
    <name evidence="2" type="ORF">E2562_031829</name>
</gene>
<proteinExistence type="predicted"/>
<protein>
    <recommendedName>
        <fullName evidence="4">DUF834 domain-containing protein</fullName>
    </recommendedName>
</protein>
<accession>A0A6G1CVB7</accession>
<dbReference type="AlphaFoldDB" id="A0A6G1CVB7"/>
<evidence type="ECO:0008006" key="4">
    <source>
        <dbReference type="Google" id="ProtNLM"/>
    </source>
</evidence>
<dbReference type="Proteomes" id="UP000479710">
    <property type="component" value="Unassembled WGS sequence"/>
</dbReference>
<name>A0A6G1CVB7_9ORYZ</name>
<keyword evidence="3" id="KW-1185">Reference proteome</keyword>
<evidence type="ECO:0000313" key="3">
    <source>
        <dbReference type="Proteomes" id="UP000479710"/>
    </source>
</evidence>
<feature type="compositionally biased region" description="Basic residues" evidence="1">
    <location>
        <begin position="10"/>
        <end position="30"/>
    </location>
</feature>
<feature type="compositionally biased region" description="Basic and acidic residues" evidence="1">
    <location>
        <begin position="31"/>
        <end position="54"/>
    </location>
</feature>
<reference evidence="2 3" key="1">
    <citation type="submission" date="2019-11" db="EMBL/GenBank/DDBJ databases">
        <title>Whole genome sequence of Oryza granulata.</title>
        <authorList>
            <person name="Li W."/>
        </authorList>
    </citation>
    <scope>NUCLEOTIDE SEQUENCE [LARGE SCALE GENOMIC DNA]</scope>
    <source>
        <strain evidence="3">cv. Menghai</strain>
        <tissue evidence="2">Leaf</tissue>
    </source>
</reference>
<evidence type="ECO:0000313" key="2">
    <source>
        <dbReference type="EMBL" id="KAF0904106.1"/>
    </source>
</evidence>
<organism evidence="2 3">
    <name type="scientific">Oryza meyeriana var. granulata</name>
    <dbReference type="NCBI Taxonomy" id="110450"/>
    <lineage>
        <taxon>Eukaryota</taxon>
        <taxon>Viridiplantae</taxon>
        <taxon>Streptophyta</taxon>
        <taxon>Embryophyta</taxon>
        <taxon>Tracheophyta</taxon>
        <taxon>Spermatophyta</taxon>
        <taxon>Magnoliopsida</taxon>
        <taxon>Liliopsida</taxon>
        <taxon>Poales</taxon>
        <taxon>Poaceae</taxon>
        <taxon>BOP clade</taxon>
        <taxon>Oryzoideae</taxon>
        <taxon>Oryzeae</taxon>
        <taxon>Oryzinae</taxon>
        <taxon>Oryza</taxon>
        <taxon>Oryza meyeriana</taxon>
    </lineage>
</organism>
<evidence type="ECO:0000256" key="1">
    <source>
        <dbReference type="SAM" id="MobiDB-lite"/>
    </source>
</evidence>
<comment type="caution">
    <text evidence="2">The sequence shown here is derived from an EMBL/GenBank/DDBJ whole genome shotgun (WGS) entry which is preliminary data.</text>
</comment>